<dbReference type="SUPFAM" id="SSF53474">
    <property type="entry name" value="alpha/beta-Hydrolases"/>
    <property type="match status" value="1"/>
</dbReference>
<dbReference type="EMBL" id="JANBPY010001220">
    <property type="protein sequence ID" value="KAJ1961018.1"/>
    <property type="molecule type" value="Genomic_DNA"/>
</dbReference>
<evidence type="ECO:0000256" key="2">
    <source>
        <dbReference type="ARBA" id="ARBA00012423"/>
    </source>
</evidence>
<sequence length="329" mass="37355">MLVTTWLNWALTLSLGLVGVVSGKASLQPTPIVVWHGMGDSAFSNDTMLAFQDYLQQLIPGVFVHLVTLGTNSNEDVRASFMGNVPDQVKTVCKQLKAIPALDQGFHGLGFSQGGLFLRAYVQLCNQPPMHNLVTLGSPHGGVGAPPSCPPKNWFCQRLFNQLKDRAYSWYFRDHVVQAQYFKDPTRLEDYRQHNVFLPNINNELSSKSSLYKERLTSLHRWVMVRYQNDTMIHPRDSSWFSSIEPTGPVSLWKSVQYQEDWLGLRTLDERDALVMMTFPGQHLEHNDVLFEKEVLPFLSDPVPTSSLYSSSPAYPWINAVWSLIRLVL</sequence>
<name>A0A9W8AME7_9FUNG</name>
<protein>
    <recommendedName>
        <fullName evidence="3">Palmitoyl-protein thioesterase 1</fullName>
        <ecNumber evidence="2">3.1.2.22</ecNumber>
    </recommendedName>
    <alternativeName>
        <fullName evidence="8">Palmitoyl-protein hydrolase 1</fullName>
    </alternativeName>
</protein>
<dbReference type="GO" id="GO:0008474">
    <property type="term" value="F:palmitoyl-(protein) hydrolase activity"/>
    <property type="evidence" value="ECO:0007669"/>
    <property type="project" value="UniProtKB-EC"/>
</dbReference>
<keyword evidence="11" id="KW-1185">Reference proteome</keyword>
<keyword evidence="4 9" id="KW-0732">Signal</keyword>
<proteinExistence type="inferred from homology"/>
<gene>
    <name evidence="10" type="ORF">IWQ62_004014</name>
</gene>
<dbReference type="OrthoDB" id="10263094at2759"/>
<dbReference type="Proteomes" id="UP001150925">
    <property type="component" value="Unassembled WGS sequence"/>
</dbReference>
<accession>A0A9W8AME7</accession>
<feature type="chain" id="PRO_5040863636" description="Palmitoyl-protein thioesterase 1" evidence="9">
    <location>
        <begin position="24"/>
        <end position="329"/>
    </location>
</feature>
<dbReference type="Pfam" id="PF02089">
    <property type="entry name" value="Palm_thioest"/>
    <property type="match status" value="1"/>
</dbReference>
<feature type="signal peptide" evidence="9">
    <location>
        <begin position="1"/>
        <end position="23"/>
    </location>
</feature>
<evidence type="ECO:0000256" key="6">
    <source>
        <dbReference type="ARBA" id="ARBA00023157"/>
    </source>
</evidence>
<dbReference type="EC" id="3.1.2.22" evidence="2"/>
<keyword evidence="7" id="KW-0325">Glycoprotein</keyword>
<comment type="caution">
    <text evidence="10">The sequence shown here is derived from an EMBL/GenBank/DDBJ whole genome shotgun (WGS) entry which is preliminary data.</text>
</comment>
<dbReference type="AlphaFoldDB" id="A0A9W8AME7"/>
<evidence type="ECO:0000256" key="9">
    <source>
        <dbReference type="SAM" id="SignalP"/>
    </source>
</evidence>
<evidence type="ECO:0000256" key="3">
    <source>
        <dbReference type="ARBA" id="ARBA00014212"/>
    </source>
</evidence>
<evidence type="ECO:0000256" key="1">
    <source>
        <dbReference type="ARBA" id="ARBA00010758"/>
    </source>
</evidence>
<evidence type="ECO:0000313" key="11">
    <source>
        <dbReference type="Proteomes" id="UP001150925"/>
    </source>
</evidence>
<evidence type="ECO:0000313" key="10">
    <source>
        <dbReference type="EMBL" id="KAJ1961018.1"/>
    </source>
</evidence>
<dbReference type="InterPro" id="IPR002472">
    <property type="entry name" value="Palm_thioest"/>
</dbReference>
<keyword evidence="5" id="KW-0378">Hydrolase</keyword>
<evidence type="ECO:0000256" key="5">
    <source>
        <dbReference type="ARBA" id="ARBA00022801"/>
    </source>
</evidence>
<evidence type="ECO:0000256" key="7">
    <source>
        <dbReference type="ARBA" id="ARBA00023180"/>
    </source>
</evidence>
<dbReference type="InterPro" id="IPR029058">
    <property type="entry name" value="AB_hydrolase_fold"/>
</dbReference>
<keyword evidence="6" id="KW-1015">Disulfide bond</keyword>
<dbReference type="PRINTS" id="PR00414">
    <property type="entry name" value="PPTHIESTRASE"/>
</dbReference>
<dbReference type="FunFam" id="3.40.50.1820:FF:000107">
    <property type="entry name" value="Palmitoyl-protein thioesterase 1"/>
    <property type="match status" value="1"/>
</dbReference>
<dbReference type="Gene3D" id="3.40.50.1820">
    <property type="entry name" value="alpha/beta hydrolase"/>
    <property type="match status" value="1"/>
</dbReference>
<evidence type="ECO:0000256" key="8">
    <source>
        <dbReference type="ARBA" id="ARBA00031934"/>
    </source>
</evidence>
<comment type="similarity">
    <text evidence="1">Belongs to the palmitoyl-protein thioesterase family.</text>
</comment>
<dbReference type="PANTHER" id="PTHR11247:SF8">
    <property type="entry name" value="PALMITOYL-PROTEIN THIOESTERASE 1"/>
    <property type="match status" value="1"/>
</dbReference>
<dbReference type="PANTHER" id="PTHR11247">
    <property type="entry name" value="PALMITOYL-PROTEIN THIOESTERASE/DOLICHYLDIPHOSPHATASE 1"/>
    <property type="match status" value="1"/>
</dbReference>
<evidence type="ECO:0000256" key="4">
    <source>
        <dbReference type="ARBA" id="ARBA00022729"/>
    </source>
</evidence>
<organism evidence="10 11">
    <name type="scientific">Dispira parvispora</name>
    <dbReference type="NCBI Taxonomy" id="1520584"/>
    <lineage>
        <taxon>Eukaryota</taxon>
        <taxon>Fungi</taxon>
        <taxon>Fungi incertae sedis</taxon>
        <taxon>Zoopagomycota</taxon>
        <taxon>Kickxellomycotina</taxon>
        <taxon>Dimargaritomycetes</taxon>
        <taxon>Dimargaritales</taxon>
        <taxon>Dimargaritaceae</taxon>
        <taxon>Dispira</taxon>
    </lineage>
</organism>
<reference evidence="10" key="1">
    <citation type="submission" date="2022-07" db="EMBL/GenBank/DDBJ databases">
        <title>Phylogenomic reconstructions and comparative analyses of Kickxellomycotina fungi.</title>
        <authorList>
            <person name="Reynolds N.K."/>
            <person name="Stajich J.E."/>
            <person name="Barry K."/>
            <person name="Grigoriev I.V."/>
            <person name="Crous P."/>
            <person name="Smith M.E."/>
        </authorList>
    </citation>
    <scope>NUCLEOTIDE SEQUENCE</scope>
    <source>
        <strain evidence="10">RSA 1196</strain>
    </source>
</reference>